<evidence type="ECO:0008006" key="4">
    <source>
        <dbReference type="Google" id="ProtNLM"/>
    </source>
</evidence>
<evidence type="ECO:0000313" key="2">
    <source>
        <dbReference type="EMBL" id="OLF19203.1"/>
    </source>
</evidence>
<gene>
    <name evidence="2" type="ORF">BU204_02285</name>
</gene>
<evidence type="ECO:0000313" key="3">
    <source>
        <dbReference type="Proteomes" id="UP000185596"/>
    </source>
</evidence>
<proteinExistence type="predicted"/>
<dbReference type="AlphaFoldDB" id="A0A1Q8CXX0"/>
<dbReference type="Proteomes" id="UP000185596">
    <property type="component" value="Unassembled WGS sequence"/>
</dbReference>
<evidence type="ECO:0000256" key="1">
    <source>
        <dbReference type="SAM" id="MobiDB-lite"/>
    </source>
</evidence>
<organism evidence="2 3">
    <name type="scientific">Actinophytocola xanthii</name>
    <dbReference type="NCBI Taxonomy" id="1912961"/>
    <lineage>
        <taxon>Bacteria</taxon>
        <taxon>Bacillati</taxon>
        <taxon>Actinomycetota</taxon>
        <taxon>Actinomycetes</taxon>
        <taxon>Pseudonocardiales</taxon>
        <taxon>Pseudonocardiaceae</taxon>
    </lineage>
</organism>
<sequence>MFVAGPPSTGDGGRLRVHSAAARTFDEPTGQALNPTLPGYLADLTAPYGVAVRADLLELGVGHSYGEMCLPLLAELVSEERPADLLVLATDIPDARFGRATATVLSSHCAGAPLGFTVCDQGVLAAFTALHVIGGFASTGGARRAVLLVAEQPIVYHELPVPTQVPGRAVAVGVVLETAGPGGGVSVRRHPKPAQDGVAEVLAAEVARLSADGPPPTVVLGSRLAELVGDRGLAGDIRAYRGDQPLTGLWLELVRGLSGWREAGGRVLLADYDPTPGYLFSAAIRFDGPPEEPSFSSAGLTRPGREPSTRVRPGGRRG</sequence>
<dbReference type="STRING" id="1912961.BU204_02285"/>
<reference evidence="2 3" key="1">
    <citation type="submission" date="2016-12" db="EMBL/GenBank/DDBJ databases">
        <title>The draft genome sequence of Actinophytocola sp. 11-183.</title>
        <authorList>
            <person name="Wang W."/>
            <person name="Yuan L."/>
        </authorList>
    </citation>
    <scope>NUCLEOTIDE SEQUENCE [LARGE SCALE GENOMIC DNA]</scope>
    <source>
        <strain evidence="2 3">11-183</strain>
    </source>
</reference>
<feature type="region of interest" description="Disordered" evidence="1">
    <location>
        <begin position="290"/>
        <end position="318"/>
    </location>
</feature>
<comment type="caution">
    <text evidence="2">The sequence shown here is derived from an EMBL/GenBank/DDBJ whole genome shotgun (WGS) entry which is preliminary data.</text>
</comment>
<protein>
    <recommendedName>
        <fullName evidence="4">Beta-ketoacyl-[acyl-carrier-protein] synthase III N-terminal domain-containing protein</fullName>
    </recommendedName>
</protein>
<accession>A0A1Q8CXX0</accession>
<name>A0A1Q8CXX0_9PSEU</name>
<keyword evidence="3" id="KW-1185">Reference proteome</keyword>
<dbReference type="EMBL" id="MSIE01000002">
    <property type="protein sequence ID" value="OLF19203.1"/>
    <property type="molecule type" value="Genomic_DNA"/>
</dbReference>